<evidence type="ECO:0000256" key="4">
    <source>
        <dbReference type="ARBA" id="ARBA00023136"/>
    </source>
</evidence>
<sequence length="574" mass="68048">MIVKGSQRNDPIESAALIDNKADQKAKQDAAKQAIDDDIKYFQTNKIEKLMVLIGASAWSFWLIKFGLKTVEQNLQTPILGVEMGPLGYYQDKSDAQWRSFIENFHILLSATIVFLILSKGVKMFCTTQKSKTALMVFNITMGASMFIYMFRGGFLFWLFFTFINFTLGKLFSGQKIFPALLWGFNIALIFLNDKYHGFNLVHFFHTDLLQGLEDSRKDQVVSWHIMYNMTMLRVISFCMDMHWAKLQFRSLKKDKHFAECTQCQNKIICLKERQEQFHEIDEYNLLTLYSYMLYLPVLIQGPPITFNAFYSQIKSPQQTHTFKDKLKYTLRTIFIYVVFEIWIHINFGFALATRSENEKIWRKMDSMELFMCGFNTLMFIWQKFNCLWKYSRCWALWDDIEVPENMNRCVNNNYCFEGFWRSWHRGFNQWLIRYIYLPCGGSKTKHWNIWIVFTYVAIWHDLNINLILWAWGICLCLIPEIGVKQLVKKPRFYKYTRTFYWKYICAFCGGSYIIFLIFTNLIGFGTGYQTLILFLQKSFSSITGVFQFLVGLCITSCVTLYMMEMRVMEKKNF</sequence>
<dbReference type="STRING" id="312017.I7MGX9"/>
<dbReference type="GO" id="GO:0005783">
    <property type="term" value="C:endoplasmic reticulum"/>
    <property type="evidence" value="ECO:0007669"/>
    <property type="project" value="TreeGrafter"/>
</dbReference>
<dbReference type="Pfam" id="PF03062">
    <property type="entry name" value="MBOAT"/>
    <property type="match status" value="1"/>
</dbReference>
<evidence type="ECO:0000313" key="7">
    <source>
        <dbReference type="Proteomes" id="UP000009168"/>
    </source>
</evidence>
<keyword evidence="2 5" id="KW-0812">Transmembrane</keyword>
<organism evidence="6 7">
    <name type="scientific">Tetrahymena thermophila (strain SB210)</name>
    <dbReference type="NCBI Taxonomy" id="312017"/>
    <lineage>
        <taxon>Eukaryota</taxon>
        <taxon>Sar</taxon>
        <taxon>Alveolata</taxon>
        <taxon>Ciliophora</taxon>
        <taxon>Intramacronucleata</taxon>
        <taxon>Oligohymenophorea</taxon>
        <taxon>Hymenostomatida</taxon>
        <taxon>Tetrahymenina</taxon>
        <taxon>Tetrahymenidae</taxon>
        <taxon>Tetrahymena</taxon>
    </lineage>
</organism>
<dbReference type="PANTHER" id="PTHR13285:SF18">
    <property type="entry name" value="PROTEIN-CYSTEINE N-PALMITOYLTRANSFERASE RASP"/>
    <property type="match status" value="1"/>
</dbReference>
<name>I7MGX9_TETTS</name>
<evidence type="ECO:0000256" key="3">
    <source>
        <dbReference type="ARBA" id="ARBA00022989"/>
    </source>
</evidence>
<keyword evidence="3 5" id="KW-1133">Transmembrane helix</keyword>
<evidence type="ECO:0000256" key="1">
    <source>
        <dbReference type="ARBA" id="ARBA00004141"/>
    </source>
</evidence>
<dbReference type="InterPro" id="IPR051085">
    <property type="entry name" value="MB_O-acyltransferase"/>
</dbReference>
<evidence type="ECO:0000256" key="2">
    <source>
        <dbReference type="ARBA" id="ARBA00022692"/>
    </source>
</evidence>
<dbReference type="GeneID" id="7824471"/>
<evidence type="ECO:0000313" key="6">
    <source>
        <dbReference type="EMBL" id="EAR85569.2"/>
    </source>
</evidence>
<dbReference type="KEGG" id="tet:TTHERM_00419720"/>
<dbReference type="eggNOG" id="KOG3860">
    <property type="taxonomic scope" value="Eukaryota"/>
</dbReference>
<feature type="transmembrane region" description="Helical" evidence="5">
    <location>
        <begin position="543"/>
        <end position="564"/>
    </location>
</feature>
<dbReference type="OMA" id="NMWAVFT"/>
<accession>I7MGX9</accession>
<dbReference type="GO" id="GO:0016020">
    <property type="term" value="C:membrane"/>
    <property type="evidence" value="ECO:0007669"/>
    <property type="project" value="UniProtKB-SubCell"/>
</dbReference>
<proteinExistence type="predicted"/>
<evidence type="ECO:0000256" key="5">
    <source>
        <dbReference type="SAM" id="Phobius"/>
    </source>
</evidence>
<gene>
    <name evidence="6" type="ORF">TTHERM_00419720</name>
</gene>
<dbReference type="OrthoDB" id="420606at2759"/>
<feature type="transmembrane region" description="Helical" evidence="5">
    <location>
        <begin position="134"/>
        <end position="151"/>
    </location>
</feature>
<keyword evidence="7" id="KW-1185">Reference proteome</keyword>
<dbReference type="EMBL" id="GG662536">
    <property type="protein sequence ID" value="EAR85569.2"/>
    <property type="molecule type" value="Genomic_DNA"/>
</dbReference>
<dbReference type="HOGENOM" id="CLU_021430_1_1_1"/>
<comment type="subcellular location">
    <subcellularLocation>
        <location evidence="1">Membrane</location>
        <topology evidence="1">Multi-pass membrane protein</topology>
    </subcellularLocation>
</comment>
<feature type="transmembrane region" description="Helical" evidence="5">
    <location>
        <begin position="50"/>
        <end position="68"/>
    </location>
</feature>
<dbReference type="Proteomes" id="UP000009168">
    <property type="component" value="Unassembled WGS sequence"/>
</dbReference>
<dbReference type="InterPro" id="IPR004299">
    <property type="entry name" value="MBOAT_fam"/>
</dbReference>
<dbReference type="GO" id="GO:0016746">
    <property type="term" value="F:acyltransferase activity"/>
    <property type="evidence" value="ECO:0007669"/>
    <property type="project" value="TreeGrafter"/>
</dbReference>
<reference evidence="7" key="1">
    <citation type="journal article" date="2006" name="PLoS Biol.">
        <title>Macronuclear genome sequence of the ciliate Tetrahymena thermophila, a model eukaryote.</title>
        <authorList>
            <person name="Eisen J.A."/>
            <person name="Coyne R.S."/>
            <person name="Wu M."/>
            <person name="Wu D."/>
            <person name="Thiagarajan M."/>
            <person name="Wortman J.R."/>
            <person name="Badger J.H."/>
            <person name="Ren Q."/>
            <person name="Amedeo P."/>
            <person name="Jones K.M."/>
            <person name="Tallon L.J."/>
            <person name="Delcher A.L."/>
            <person name="Salzberg S.L."/>
            <person name="Silva J.C."/>
            <person name="Haas B.J."/>
            <person name="Majoros W.H."/>
            <person name="Farzad M."/>
            <person name="Carlton J.M."/>
            <person name="Smith R.K. Jr."/>
            <person name="Garg J."/>
            <person name="Pearlman R.E."/>
            <person name="Karrer K.M."/>
            <person name="Sun L."/>
            <person name="Manning G."/>
            <person name="Elde N.C."/>
            <person name="Turkewitz A.P."/>
            <person name="Asai D.J."/>
            <person name="Wilkes D.E."/>
            <person name="Wang Y."/>
            <person name="Cai H."/>
            <person name="Collins K."/>
            <person name="Stewart B.A."/>
            <person name="Lee S.R."/>
            <person name="Wilamowska K."/>
            <person name="Weinberg Z."/>
            <person name="Ruzzo W.L."/>
            <person name="Wloga D."/>
            <person name="Gaertig J."/>
            <person name="Frankel J."/>
            <person name="Tsao C.-C."/>
            <person name="Gorovsky M.A."/>
            <person name="Keeling P.J."/>
            <person name="Waller R.F."/>
            <person name="Patron N.J."/>
            <person name="Cherry J.M."/>
            <person name="Stover N.A."/>
            <person name="Krieger C.J."/>
            <person name="del Toro C."/>
            <person name="Ryder H.F."/>
            <person name="Williamson S.C."/>
            <person name="Barbeau R.A."/>
            <person name="Hamilton E.P."/>
            <person name="Orias E."/>
        </authorList>
    </citation>
    <scope>NUCLEOTIDE SEQUENCE [LARGE SCALE GENOMIC DNA]</scope>
    <source>
        <strain evidence="7">SB210</strain>
    </source>
</reference>
<dbReference type="RefSeq" id="XP_001033232.2">
    <property type="nucleotide sequence ID" value="XM_001033232.3"/>
</dbReference>
<feature type="transmembrane region" description="Helical" evidence="5">
    <location>
        <begin position="334"/>
        <end position="353"/>
    </location>
</feature>
<protein>
    <submittedName>
        <fullName evidence="6">Membrane bound O-acyltransferase, MBOAT protein</fullName>
    </submittedName>
</protein>
<feature type="transmembrane region" description="Helical" evidence="5">
    <location>
        <begin position="180"/>
        <end position="206"/>
    </location>
</feature>
<feature type="transmembrane region" description="Helical" evidence="5">
    <location>
        <begin position="105"/>
        <end position="122"/>
    </location>
</feature>
<dbReference type="InParanoid" id="I7MGX9"/>
<dbReference type="PANTHER" id="PTHR13285">
    <property type="entry name" value="ACYLTRANSFERASE"/>
    <property type="match status" value="1"/>
</dbReference>
<keyword evidence="4 5" id="KW-0472">Membrane</keyword>
<feature type="transmembrane region" description="Helical" evidence="5">
    <location>
        <begin position="500"/>
        <end position="523"/>
    </location>
</feature>
<dbReference type="AlphaFoldDB" id="I7MGX9"/>
<feature type="transmembrane region" description="Helical" evidence="5">
    <location>
        <begin position="294"/>
        <end position="314"/>
    </location>
</feature>